<dbReference type="InterPro" id="IPR036597">
    <property type="entry name" value="Fido-like_dom_sf"/>
</dbReference>
<name>A0A081PLG1_9SPHI</name>
<dbReference type="RefSeq" id="WP_051759506.1">
    <property type="nucleotide sequence ID" value="NZ_JNFF01000013.1"/>
</dbReference>
<protein>
    <recommendedName>
        <fullName evidence="3">Fic family protein</fullName>
    </recommendedName>
</protein>
<reference evidence="1 2" key="1">
    <citation type="journal article" date="1992" name="Int. J. Syst. Bacteriol.">
        <title>Sphingobacterium antarcticus sp. nov. a Psychrotrophic Bacterium from the Soils of Schirmacher Oasis, Antarctica.</title>
        <authorList>
            <person name="Shivaji S."/>
            <person name="Ray M.K."/>
            <person name="Rao N.S."/>
            <person name="Saiserr L."/>
            <person name="Jagannadham M.V."/>
            <person name="Kumar G.S."/>
            <person name="Reddy G."/>
            <person name="Bhargava P.M."/>
        </authorList>
    </citation>
    <scope>NUCLEOTIDE SEQUENCE [LARGE SCALE GENOMIC DNA]</scope>
    <source>
        <strain evidence="1 2">4BY</strain>
    </source>
</reference>
<dbReference type="Proteomes" id="UP000028007">
    <property type="component" value="Unassembled WGS sequence"/>
</dbReference>
<dbReference type="eggNOG" id="COG3177">
    <property type="taxonomic scope" value="Bacteria"/>
</dbReference>
<gene>
    <name evidence="1" type="ORF">N180_11040</name>
</gene>
<keyword evidence="2" id="KW-1185">Reference proteome</keyword>
<dbReference type="Gene3D" id="1.10.3290.10">
    <property type="entry name" value="Fido-like domain"/>
    <property type="match status" value="1"/>
</dbReference>
<dbReference type="EMBL" id="JNFF01000013">
    <property type="protein sequence ID" value="KEQ31534.1"/>
    <property type="molecule type" value="Genomic_DNA"/>
</dbReference>
<evidence type="ECO:0008006" key="3">
    <source>
        <dbReference type="Google" id="ProtNLM"/>
    </source>
</evidence>
<accession>A0A081PLG1</accession>
<evidence type="ECO:0000313" key="2">
    <source>
        <dbReference type="Proteomes" id="UP000028007"/>
    </source>
</evidence>
<proteinExistence type="predicted"/>
<sequence length="89" mass="10477">MTLIESVLDLKKKLDELCPITPETEARIMEKFRLDWNYHSNKIEGNMLTYGETKALLLFGITAQGKPLQDHIEITRHNESYKMDFRYNS</sequence>
<evidence type="ECO:0000313" key="1">
    <source>
        <dbReference type="EMBL" id="KEQ31534.1"/>
    </source>
</evidence>
<dbReference type="AlphaFoldDB" id="A0A081PLG1"/>
<organism evidence="1 2">
    <name type="scientific">Pedobacter antarcticus 4BY</name>
    <dbReference type="NCBI Taxonomy" id="1358423"/>
    <lineage>
        <taxon>Bacteria</taxon>
        <taxon>Pseudomonadati</taxon>
        <taxon>Bacteroidota</taxon>
        <taxon>Sphingobacteriia</taxon>
        <taxon>Sphingobacteriales</taxon>
        <taxon>Sphingobacteriaceae</taxon>
        <taxon>Pedobacter</taxon>
    </lineage>
</organism>
<comment type="caution">
    <text evidence="1">The sequence shown here is derived from an EMBL/GenBank/DDBJ whole genome shotgun (WGS) entry which is preliminary data.</text>
</comment>